<accession>A0A2P2N2Z1</accession>
<dbReference type="AlphaFoldDB" id="A0A2P2N2Z1"/>
<dbReference type="PANTHER" id="PTHR31676:SF196">
    <property type="entry name" value="DUF538 FAMILY PROTEIN"/>
    <property type="match status" value="1"/>
</dbReference>
<dbReference type="Gene3D" id="2.30.240.10">
    <property type="entry name" value="At5g01610-like"/>
    <property type="match status" value="1"/>
</dbReference>
<protein>
    <submittedName>
        <fullName evidence="2">Uncharacterized protein MANES_01G220800</fullName>
    </submittedName>
</protein>
<dbReference type="PANTHER" id="PTHR31676">
    <property type="entry name" value="T31J12.3 PROTEIN-RELATED"/>
    <property type="match status" value="1"/>
</dbReference>
<evidence type="ECO:0000256" key="1">
    <source>
        <dbReference type="SAM" id="SignalP"/>
    </source>
</evidence>
<evidence type="ECO:0000313" key="2">
    <source>
        <dbReference type="EMBL" id="MBX36842.1"/>
    </source>
</evidence>
<sequence>MPLSRLVILLALLITCLAPLFAHGDGKLTAYEVLEAYDFPVGLIPKGVTGYELNRETGEFSAYLDQTCKFPIESYELEYKPTVTGIISKGRLRNLNGIHVKVLFLWLSIVEVERDGDEIDLSVGIASANFPIDNFLESPQCGCGFDCNNLIQESAGLVSSA</sequence>
<dbReference type="EMBL" id="GGEC01056358">
    <property type="protein sequence ID" value="MBX36842.1"/>
    <property type="molecule type" value="Transcribed_RNA"/>
</dbReference>
<reference evidence="2" key="1">
    <citation type="submission" date="2018-02" db="EMBL/GenBank/DDBJ databases">
        <title>Rhizophora mucronata_Transcriptome.</title>
        <authorList>
            <person name="Meera S.P."/>
            <person name="Sreeshan A."/>
            <person name="Augustine A."/>
        </authorList>
    </citation>
    <scope>NUCLEOTIDE SEQUENCE</scope>
    <source>
        <tissue evidence="2">Leaf</tissue>
    </source>
</reference>
<proteinExistence type="predicted"/>
<organism evidence="2">
    <name type="scientific">Rhizophora mucronata</name>
    <name type="common">Asiatic mangrove</name>
    <dbReference type="NCBI Taxonomy" id="61149"/>
    <lineage>
        <taxon>Eukaryota</taxon>
        <taxon>Viridiplantae</taxon>
        <taxon>Streptophyta</taxon>
        <taxon>Embryophyta</taxon>
        <taxon>Tracheophyta</taxon>
        <taxon>Spermatophyta</taxon>
        <taxon>Magnoliopsida</taxon>
        <taxon>eudicotyledons</taxon>
        <taxon>Gunneridae</taxon>
        <taxon>Pentapetalae</taxon>
        <taxon>rosids</taxon>
        <taxon>fabids</taxon>
        <taxon>Malpighiales</taxon>
        <taxon>Rhizophoraceae</taxon>
        <taxon>Rhizophora</taxon>
    </lineage>
</organism>
<keyword evidence="1" id="KW-0732">Signal</keyword>
<name>A0A2P2N2Z1_RHIMU</name>
<dbReference type="SUPFAM" id="SSF141562">
    <property type="entry name" value="At5g01610-like"/>
    <property type="match status" value="1"/>
</dbReference>
<feature type="chain" id="PRO_5015194926" evidence="1">
    <location>
        <begin position="25"/>
        <end position="161"/>
    </location>
</feature>
<dbReference type="InterPro" id="IPR007493">
    <property type="entry name" value="DUF538"/>
</dbReference>
<dbReference type="InterPro" id="IPR036758">
    <property type="entry name" value="At5g01610-like"/>
</dbReference>
<feature type="signal peptide" evidence="1">
    <location>
        <begin position="1"/>
        <end position="24"/>
    </location>
</feature>
<dbReference type="Pfam" id="PF04398">
    <property type="entry name" value="DUF538"/>
    <property type="match status" value="1"/>
</dbReference>